<dbReference type="AlphaFoldDB" id="A0A178JFT2"/>
<dbReference type="OrthoDB" id="8587856at2"/>
<reference evidence="4 6" key="2">
    <citation type="submission" date="2020-05" db="EMBL/GenBank/DDBJ databases">
        <title>First description outside Europe of the emergent pathogen for shellfish aquaculture Vibrio europaeus.</title>
        <authorList>
            <person name="Dubert J."/>
            <person name="Rojas R."/>
        </authorList>
    </citation>
    <scope>NUCLEOTIDE SEQUENCE [LARGE SCALE GENOMIC DNA]</scope>
    <source>
        <strain evidence="4 6">NPI-1</strain>
    </source>
</reference>
<reference evidence="2" key="3">
    <citation type="submission" date="2022-11" db="EMBL/GenBank/DDBJ databases">
        <title>Role of the vibriolysin VemA secreted by the emergent pathogen Vibrio europaeus in the colonization of Manila clam mucus.</title>
        <authorList>
            <person name="Martinez C."/>
            <person name="Rodriguez S."/>
            <person name="Vences A."/>
            <person name="Barja J.L."/>
            <person name="Toranzo A.E."/>
            <person name="Dubert J."/>
        </authorList>
    </citation>
    <scope>NUCLEOTIDE SEQUENCE</scope>
    <source>
        <strain evidence="2">3454</strain>
    </source>
</reference>
<sequence>MRLLTLLLFIFSSLGQVTHSTELNELSYLTEQYPPYNYDQGTGVEGIAIDVLRSASEQANSQVSLESIQVQPWPRAYRSALIKPDTVLFSTTRTQLREHIFQWAGPIIETRIVVLAKKSKNIRVSQPMALAQYRIGVIRDDVGEQLLLELGVPRDSMVESSVPETLANQFVKDRIDLWAYEENVAKWWLKRGGYNTQEFEAVYVLSEGDLYFAFNLETDTRLVQQLQQGIDAIKQATSEGEVSVYQQILGKYK</sequence>
<dbReference type="InterPro" id="IPR001638">
    <property type="entry name" value="Solute-binding_3/MltF_N"/>
</dbReference>
<dbReference type="GeneID" id="78075055"/>
<evidence type="ECO:0000313" key="3">
    <source>
        <dbReference type="EMBL" id="OAN00500.1"/>
    </source>
</evidence>
<dbReference type="PANTHER" id="PTHR38834">
    <property type="entry name" value="PERIPLASMIC SUBSTRATE BINDING PROTEIN FAMILY 3"/>
    <property type="match status" value="1"/>
</dbReference>
<dbReference type="PANTHER" id="PTHR38834:SF3">
    <property type="entry name" value="SOLUTE-BINDING PROTEIN FAMILY 3_N-TERMINAL DOMAIN-CONTAINING PROTEIN"/>
    <property type="match status" value="1"/>
</dbReference>
<protein>
    <submittedName>
        <fullName evidence="3">Amino acid ABC transporter substrate-binding protein</fullName>
    </submittedName>
    <submittedName>
        <fullName evidence="2">Transporter substrate-binding domain-containing protein</fullName>
    </submittedName>
</protein>
<evidence type="ECO:0000313" key="6">
    <source>
        <dbReference type="Proteomes" id="UP000501443"/>
    </source>
</evidence>
<dbReference type="Pfam" id="PF00497">
    <property type="entry name" value="SBP_bac_3"/>
    <property type="match status" value="1"/>
</dbReference>
<gene>
    <name evidence="3" type="ORF">AZ468_05085</name>
    <name evidence="4" type="ORF">HOO69_06785</name>
    <name evidence="2" type="ORF">OPW20_17115</name>
</gene>
<dbReference type="EMBL" id="CP053541">
    <property type="protein sequence ID" value="QJY36332.1"/>
    <property type="molecule type" value="Genomic_DNA"/>
</dbReference>
<dbReference type="SUPFAM" id="SSF53850">
    <property type="entry name" value="Periplasmic binding protein-like II"/>
    <property type="match status" value="1"/>
</dbReference>
<dbReference type="Gene3D" id="3.40.190.10">
    <property type="entry name" value="Periplasmic binding protein-like II"/>
    <property type="match status" value="2"/>
</dbReference>
<dbReference type="RefSeq" id="WP_069666422.1">
    <property type="nucleotide sequence ID" value="NZ_CP053541.1"/>
</dbReference>
<evidence type="ECO:0000313" key="2">
    <source>
        <dbReference type="EMBL" id="MDC5741797.1"/>
    </source>
</evidence>
<accession>A0A178JFT2</accession>
<feature type="domain" description="Solute-binding protein family 3/N-terminal" evidence="1">
    <location>
        <begin position="31"/>
        <end position="236"/>
    </location>
</feature>
<dbReference type="EMBL" id="LUAX01000001">
    <property type="protein sequence ID" value="OAN00500.1"/>
    <property type="molecule type" value="Genomic_DNA"/>
</dbReference>
<evidence type="ECO:0000259" key="1">
    <source>
        <dbReference type="Pfam" id="PF00497"/>
    </source>
</evidence>
<reference evidence="3 5" key="1">
    <citation type="submission" date="2016-03" db="EMBL/GenBank/DDBJ databases">
        <title>Draft genome sequence of the Vibrio tubiashii subs. europaeus.</title>
        <authorList>
            <person name="Spinard E."/>
            <person name="Dubert J."/>
            <person name="Nelson D.R."/>
            <person name="Barja J.L."/>
        </authorList>
    </citation>
    <scope>NUCLEOTIDE SEQUENCE [LARGE SCALE GENOMIC DNA]</scope>
    <source>
        <strain evidence="5">PP-638</strain>
        <strain evidence="3">PP2-638</strain>
    </source>
</reference>
<name>A0A178JFT2_9VIBR</name>
<dbReference type="Proteomes" id="UP000501443">
    <property type="component" value="Chromosome 1"/>
</dbReference>
<proteinExistence type="predicted"/>
<keyword evidence="7" id="KW-1185">Reference proteome</keyword>
<dbReference type="EMBL" id="JAPFIT010000018">
    <property type="protein sequence ID" value="MDC5741797.1"/>
    <property type="molecule type" value="Genomic_DNA"/>
</dbReference>
<evidence type="ECO:0000313" key="7">
    <source>
        <dbReference type="Proteomes" id="UP001150001"/>
    </source>
</evidence>
<organism evidence="3 5">
    <name type="scientific">Vibrio europaeus</name>
    <dbReference type="NCBI Taxonomy" id="300876"/>
    <lineage>
        <taxon>Bacteria</taxon>
        <taxon>Pseudomonadati</taxon>
        <taxon>Pseudomonadota</taxon>
        <taxon>Gammaproteobacteria</taxon>
        <taxon>Vibrionales</taxon>
        <taxon>Vibrionaceae</taxon>
        <taxon>Vibrio</taxon>
        <taxon>Vibrio oreintalis group</taxon>
    </lineage>
</organism>
<dbReference type="Proteomes" id="UP001150001">
    <property type="component" value="Unassembled WGS sequence"/>
</dbReference>
<evidence type="ECO:0000313" key="4">
    <source>
        <dbReference type="EMBL" id="QJY36332.1"/>
    </source>
</evidence>
<evidence type="ECO:0000313" key="5">
    <source>
        <dbReference type="Proteomes" id="UP000094761"/>
    </source>
</evidence>
<dbReference type="Proteomes" id="UP000094761">
    <property type="component" value="Unassembled WGS sequence"/>
</dbReference>